<dbReference type="Pfam" id="PF00109">
    <property type="entry name" value="ketoacyl-synt"/>
    <property type="match status" value="1"/>
</dbReference>
<dbReference type="FunFam" id="3.40.47.10:FF:000018">
    <property type="entry name" value="3-oxoacyl-[acyl-carrier-protein] synthase 2"/>
    <property type="match status" value="1"/>
</dbReference>
<evidence type="ECO:0000313" key="19">
    <source>
        <dbReference type="Proteomes" id="UP000295431"/>
    </source>
</evidence>
<feature type="domain" description="Ketosynthase family 3 (KS3)" evidence="17">
    <location>
        <begin position="5"/>
        <end position="433"/>
    </location>
</feature>
<proteinExistence type="inferred from homology"/>
<comment type="similarity">
    <text evidence="2 14 16">Belongs to the thiolase-like superfamily. Beta-ketoacyl-ACP synthases family.</text>
</comment>
<dbReference type="EC" id="2.3.1.179" evidence="3 14"/>
<name>A0A4R4NKF8_9ACTN</name>
<dbReference type="AlphaFoldDB" id="A0A4R4NKF8"/>
<dbReference type="Gene3D" id="3.40.47.10">
    <property type="match status" value="1"/>
</dbReference>
<dbReference type="InterPro" id="IPR016039">
    <property type="entry name" value="Thiolase-like"/>
</dbReference>
<dbReference type="PANTHER" id="PTHR11712:SF336">
    <property type="entry name" value="3-OXOACYL-[ACYL-CARRIER-PROTEIN] SYNTHASE, MITOCHONDRIAL"/>
    <property type="match status" value="1"/>
</dbReference>
<evidence type="ECO:0000256" key="16">
    <source>
        <dbReference type="RuleBase" id="RU003694"/>
    </source>
</evidence>
<dbReference type="InterPro" id="IPR000794">
    <property type="entry name" value="Beta-ketoacyl_synthase"/>
</dbReference>
<evidence type="ECO:0000256" key="11">
    <source>
        <dbReference type="ARBA" id="ARBA00024006"/>
    </source>
</evidence>
<keyword evidence="5 14" id="KW-0444">Lipid biosynthesis</keyword>
<evidence type="ECO:0000256" key="2">
    <source>
        <dbReference type="ARBA" id="ARBA00008467"/>
    </source>
</evidence>
<evidence type="ECO:0000256" key="4">
    <source>
        <dbReference type="ARBA" id="ARBA00014657"/>
    </source>
</evidence>
<gene>
    <name evidence="18" type="ORF">E1284_29200</name>
</gene>
<evidence type="ECO:0000313" key="18">
    <source>
        <dbReference type="EMBL" id="TDC09635.1"/>
    </source>
</evidence>
<evidence type="ECO:0000256" key="6">
    <source>
        <dbReference type="ARBA" id="ARBA00022679"/>
    </source>
</evidence>
<evidence type="ECO:0000256" key="3">
    <source>
        <dbReference type="ARBA" id="ARBA00012356"/>
    </source>
</evidence>
<evidence type="ECO:0000256" key="8">
    <source>
        <dbReference type="ARBA" id="ARBA00023098"/>
    </source>
</evidence>
<dbReference type="PIRSF" id="PIRSF000447">
    <property type="entry name" value="KAS_II"/>
    <property type="match status" value="1"/>
</dbReference>
<evidence type="ECO:0000256" key="13">
    <source>
        <dbReference type="ARBA" id="ARBA00047659"/>
    </source>
</evidence>
<dbReference type="Proteomes" id="UP000295431">
    <property type="component" value="Unassembled WGS sequence"/>
</dbReference>
<evidence type="ECO:0000256" key="7">
    <source>
        <dbReference type="ARBA" id="ARBA00022832"/>
    </source>
</evidence>
<evidence type="ECO:0000256" key="12">
    <source>
        <dbReference type="ARBA" id="ARBA00047318"/>
    </source>
</evidence>
<comment type="caution">
    <text evidence="18">The sequence shown here is derived from an EMBL/GenBank/DDBJ whole genome shotgun (WGS) entry which is preliminary data.</text>
</comment>
<evidence type="ECO:0000256" key="10">
    <source>
        <dbReference type="ARBA" id="ARBA00023315"/>
    </source>
</evidence>
<keyword evidence="8" id="KW-0443">Lipid metabolism</keyword>
<dbReference type="GO" id="GO:0004315">
    <property type="term" value="F:3-oxoacyl-[acyl-carrier-protein] synthase activity"/>
    <property type="evidence" value="ECO:0007669"/>
    <property type="project" value="UniProtKB-EC"/>
</dbReference>
<keyword evidence="9 14" id="KW-0275">Fatty acid biosynthesis</keyword>
<dbReference type="InterPro" id="IPR017568">
    <property type="entry name" value="3-oxoacyl-ACP_synth-2"/>
</dbReference>
<dbReference type="SUPFAM" id="SSF53901">
    <property type="entry name" value="Thiolase-like"/>
    <property type="match status" value="2"/>
</dbReference>
<dbReference type="InterPro" id="IPR020841">
    <property type="entry name" value="PKS_Beta-ketoAc_synthase_dom"/>
</dbReference>
<dbReference type="RefSeq" id="WP_131943373.1">
    <property type="nucleotide sequence ID" value="NZ_BAAAMX010000006.1"/>
</dbReference>
<dbReference type="InterPro" id="IPR014030">
    <property type="entry name" value="Ketoacyl_synth_N"/>
</dbReference>
<accession>A0A4R4NKF8</accession>
<evidence type="ECO:0000256" key="9">
    <source>
        <dbReference type="ARBA" id="ARBA00023160"/>
    </source>
</evidence>
<dbReference type="UniPathway" id="UPA00094"/>
<sequence length="437" mass="45238">MSKSQTRVVVTGLGATTPLGGDLPSTWSALLAGESGVRPLDWEGVEDLPVRFAATLKVQPDEVIPRQSMRRLDRNQAIALIAAREAWADAGFAPSTGGKPQKGMEKAGVDGGFTVDGERLGVVFSSGIGGLHTALNSYDVFKEKGWARVSPFTVPMLMPNGASGHVGIEFGAMAGSHALVSACASSGEAVGYAIDMIRAGRADVVICGGTESCIHPLQMASFGSMRAMSTRNDDPARASRPYDKNRDGFVLGEGSASLILESEEHAVARGARIHGVAAGCGYSGDAYDIVLPDPSGAGQAKAMQRALKDAGLEPADIVHINAHATSTPAGDVAELASIKAGLGEEAARQVAVTATKSMTGHLLGGAGALESVFTVLALKEGLIPFVANLEDLDDEADLDIVRDEPRKISDGPAAALNNSFGFGGHNVSVAFQRHMPL</sequence>
<dbReference type="PANTHER" id="PTHR11712">
    <property type="entry name" value="POLYKETIDE SYNTHASE-RELATED"/>
    <property type="match status" value="1"/>
</dbReference>
<evidence type="ECO:0000256" key="14">
    <source>
        <dbReference type="PIRNR" id="PIRNR000447"/>
    </source>
</evidence>
<dbReference type="PROSITE" id="PS52004">
    <property type="entry name" value="KS3_2"/>
    <property type="match status" value="1"/>
</dbReference>
<dbReference type="GO" id="GO:0006633">
    <property type="term" value="P:fatty acid biosynthetic process"/>
    <property type="evidence" value="ECO:0007669"/>
    <property type="project" value="UniProtKB-UniPathway"/>
</dbReference>
<comment type="catalytic activity">
    <reaction evidence="13 14">
        <text>a fatty acyl-[ACP] + malonyl-[ACP] + H(+) = a 3-oxoacyl-[ACP] + holo-[ACP] + CO2</text>
        <dbReference type="Rhea" id="RHEA:22836"/>
        <dbReference type="Rhea" id="RHEA-COMP:9623"/>
        <dbReference type="Rhea" id="RHEA-COMP:9685"/>
        <dbReference type="Rhea" id="RHEA-COMP:9916"/>
        <dbReference type="Rhea" id="RHEA-COMP:14125"/>
        <dbReference type="ChEBI" id="CHEBI:15378"/>
        <dbReference type="ChEBI" id="CHEBI:16526"/>
        <dbReference type="ChEBI" id="CHEBI:64479"/>
        <dbReference type="ChEBI" id="CHEBI:78449"/>
        <dbReference type="ChEBI" id="CHEBI:78776"/>
        <dbReference type="ChEBI" id="CHEBI:138651"/>
    </reaction>
</comment>
<keyword evidence="6 14" id="KW-0808">Transferase</keyword>
<keyword evidence="7" id="KW-0276">Fatty acid metabolism</keyword>
<evidence type="ECO:0000256" key="5">
    <source>
        <dbReference type="ARBA" id="ARBA00022516"/>
    </source>
</evidence>
<dbReference type="CDD" id="cd00834">
    <property type="entry name" value="KAS_I_II"/>
    <property type="match status" value="1"/>
</dbReference>
<dbReference type="NCBIfam" id="NF005589">
    <property type="entry name" value="PRK07314.1"/>
    <property type="match status" value="1"/>
</dbReference>
<comment type="pathway">
    <text evidence="1 14">Lipid metabolism; fatty acid biosynthesis.</text>
</comment>
<dbReference type="OrthoDB" id="9808669at2"/>
<evidence type="ECO:0000256" key="15">
    <source>
        <dbReference type="PIRSR" id="PIRSR000447-1"/>
    </source>
</evidence>
<reference evidence="18 19" key="1">
    <citation type="submission" date="2019-03" db="EMBL/GenBank/DDBJ databases">
        <title>Draft genome sequences of novel Actinobacteria.</title>
        <authorList>
            <person name="Sahin N."/>
            <person name="Ay H."/>
            <person name="Saygin H."/>
        </authorList>
    </citation>
    <scope>NUCLEOTIDE SEQUENCE [LARGE SCALE GENOMIC DNA]</scope>
    <source>
        <strain evidence="18 19">DSM 45347</strain>
    </source>
</reference>
<dbReference type="SMART" id="SM00825">
    <property type="entry name" value="PKS_KS"/>
    <property type="match status" value="1"/>
</dbReference>
<dbReference type="Pfam" id="PF02801">
    <property type="entry name" value="Ketoacyl-synt_C"/>
    <property type="match status" value="1"/>
</dbReference>
<organism evidence="18 19">
    <name type="scientific">Actinomadura bangladeshensis</name>
    <dbReference type="NCBI Taxonomy" id="453573"/>
    <lineage>
        <taxon>Bacteria</taxon>
        <taxon>Bacillati</taxon>
        <taxon>Actinomycetota</taxon>
        <taxon>Actinomycetes</taxon>
        <taxon>Streptosporangiales</taxon>
        <taxon>Thermomonosporaceae</taxon>
        <taxon>Actinomadura</taxon>
    </lineage>
</organism>
<protein>
    <recommendedName>
        <fullName evidence="4 14">3-oxoacyl-[acyl-carrier-protein] synthase 2</fullName>
        <ecNumber evidence="3 14">2.3.1.179</ecNumber>
    </recommendedName>
</protein>
<keyword evidence="19" id="KW-1185">Reference proteome</keyword>
<comment type="function">
    <text evidence="11 14">Involved in the type II fatty acid elongation cycle. Catalyzes the elongation of a wide range of acyl-ACP by the addition of two carbons from malonyl-ACP to an acyl acceptor. Can efficiently catalyze the conversion of palmitoleoyl-ACP (cis-hexadec-9-enoyl-ACP) to cis-vaccenoyl-ACP (cis-octadec-11-enoyl-ACP), an essential step in the thermal regulation of fatty acid composition.</text>
</comment>
<comment type="catalytic activity">
    <reaction evidence="12 14">
        <text>(9Z)-hexadecenoyl-[ACP] + malonyl-[ACP] + H(+) = 3-oxo-(11Z)-octadecenoyl-[ACP] + holo-[ACP] + CO2</text>
        <dbReference type="Rhea" id="RHEA:55040"/>
        <dbReference type="Rhea" id="RHEA-COMP:9623"/>
        <dbReference type="Rhea" id="RHEA-COMP:9685"/>
        <dbReference type="Rhea" id="RHEA-COMP:10800"/>
        <dbReference type="Rhea" id="RHEA-COMP:14074"/>
        <dbReference type="ChEBI" id="CHEBI:15378"/>
        <dbReference type="ChEBI" id="CHEBI:16526"/>
        <dbReference type="ChEBI" id="CHEBI:64479"/>
        <dbReference type="ChEBI" id="CHEBI:78449"/>
        <dbReference type="ChEBI" id="CHEBI:83989"/>
        <dbReference type="ChEBI" id="CHEBI:138538"/>
        <dbReference type="EC" id="2.3.1.179"/>
    </reaction>
</comment>
<keyword evidence="10 14" id="KW-0012">Acyltransferase</keyword>
<dbReference type="GO" id="GO:0005829">
    <property type="term" value="C:cytosol"/>
    <property type="evidence" value="ECO:0007669"/>
    <property type="project" value="TreeGrafter"/>
</dbReference>
<evidence type="ECO:0000256" key="1">
    <source>
        <dbReference type="ARBA" id="ARBA00005194"/>
    </source>
</evidence>
<feature type="active site" description="For beta-ketoacyl synthase activity" evidence="15">
    <location>
        <position position="183"/>
    </location>
</feature>
<evidence type="ECO:0000259" key="17">
    <source>
        <dbReference type="PROSITE" id="PS52004"/>
    </source>
</evidence>
<dbReference type="EMBL" id="SMJW01000192">
    <property type="protein sequence ID" value="TDC09635.1"/>
    <property type="molecule type" value="Genomic_DNA"/>
</dbReference>
<dbReference type="InterPro" id="IPR014031">
    <property type="entry name" value="Ketoacyl_synth_C"/>
</dbReference>